<evidence type="ECO:0000313" key="2">
    <source>
        <dbReference type="EMBL" id="EDW56504.1"/>
    </source>
</evidence>
<feature type="compositionally biased region" description="Acidic residues" evidence="1">
    <location>
        <begin position="1"/>
        <end position="11"/>
    </location>
</feature>
<accession>B4IM15</accession>
<evidence type="ECO:0000313" key="3">
    <source>
        <dbReference type="Proteomes" id="UP000001292"/>
    </source>
</evidence>
<proteinExistence type="predicted"/>
<feature type="region of interest" description="Disordered" evidence="1">
    <location>
        <begin position="1"/>
        <end position="58"/>
    </location>
</feature>
<dbReference type="HOGENOM" id="CLU_2981288_0_0_1"/>
<dbReference type="AlphaFoldDB" id="B4IM15"/>
<evidence type="ECO:0000256" key="1">
    <source>
        <dbReference type="SAM" id="MobiDB-lite"/>
    </source>
</evidence>
<feature type="compositionally biased region" description="Acidic residues" evidence="1">
    <location>
        <begin position="48"/>
        <end position="58"/>
    </location>
</feature>
<dbReference type="EMBL" id="CH480912">
    <property type="protein sequence ID" value="EDW56504.1"/>
    <property type="molecule type" value="Genomic_DNA"/>
</dbReference>
<sequence length="58" mass="6491">MNKDQDEDQEQDPWTAAGGGQVVQTKGTHVPKHLKPPDTIPNPIPDPWTEDCDDRVNK</sequence>
<name>B4IM15_DROSE</name>
<keyword evidence="3" id="KW-1185">Reference proteome</keyword>
<organism evidence="3">
    <name type="scientific">Drosophila sechellia</name>
    <name type="common">Fruit fly</name>
    <dbReference type="NCBI Taxonomy" id="7238"/>
    <lineage>
        <taxon>Eukaryota</taxon>
        <taxon>Metazoa</taxon>
        <taxon>Ecdysozoa</taxon>
        <taxon>Arthropoda</taxon>
        <taxon>Hexapoda</taxon>
        <taxon>Insecta</taxon>
        <taxon>Pterygota</taxon>
        <taxon>Neoptera</taxon>
        <taxon>Endopterygota</taxon>
        <taxon>Diptera</taxon>
        <taxon>Brachycera</taxon>
        <taxon>Muscomorpha</taxon>
        <taxon>Ephydroidea</taxon>
        <taxon>Drosophilidae</taxon>
        <taxon>Drosophila</taxon>
        <taxon>Sophophora</taxon>
    </lineage>
</organism>
<reference evidence="2 3" key="1">
    <citation type="journal article" date="2007" name="Nature">
        <title>Evolution of genes and genomes on the Drosophila phylogeny.</title>
        <authorList>
            <consortium name="Drosophila 12 Genomes Consortium"/>
            <person name="Clark A.G."/>
            <person name="Eisen M.B."/>
            <person name="Smith D.R."/>
            <person name="Bergman C.M."/>
            <person name="Oliver B."/>
            <person name="Markow T.A."/>
            <person name="Kaufman T.C."/>
            <person name="Kellis M."/>
            <person name="Gelbart W."/>
            <person name="Iyer V.N."/>
            <person name="Pollard D.A."/>
            <person name="Sackton T.B."/>
            <person name="Larracuente A.M."/>
            <person name="Singh N.D."/>
            <person name="Abad J.P."/>
            <person name="Abt D.N."/>
            <person name="Adryan B."/>
            <person name="Aguade M."/>
            <person name="Akashi H."/>
            <person name="Anderson W.W."/>
            <person name="Aquadro C.F."/>
            <person name="Ardell D.H."/>
            <person name="Arguello R."/>
            <person name="Artieri C.G."/>
            <person name="Barbash D.A."/>
            <person name="Barker D."/>
            <person name="Barsanti P."/>
            <person name="Batterham P."/>
            <person name="Batzoglou S."/>
            <person name="Begun D."/>
            <person name="Bhutkar A."/>
            <person name="Blanco E."/>
            <person name="Bosak S.A."/>
            <person name="Bradley R.K."/>
            <person name="Brand A.D."/>
            <person name="Brent M.R."/>
            <person name="Brooks A.N."/>
            <person name="Brown R.H."/>
            <person name="Butlin R.K."/>
            <person name="Caggese C."/>
            <person name="Calvi B.R."/>
            <person name="Bernardo de Carvalho A."/>
            <person name="Caspi A."/>
            <person name="Castrezana S."/>
            <person name="Celniker S.E."/>
            <person name="Chang J.L."/>
            <person name="Chapple C."/>
            <person name="Chatterji S."/>
            <person name="Chinwalla A."/>
            <person name="Civetta A."/>
            <person name="Clifton S.W."/>
            <person name="Comeron J.M."/>
            <person name="Costello J.C."/>
            <person name="Coyne J.A."/>
            <person name="Daub J."/>
            <person name="David R.G."/>
            <person name="Delcher A.L."/>
            <person name="Delehaunty K."/>
            <person name="Do C.B."/>
            <person name="Ebling H."/>
            <person name="Edwards K."/>
            <person name="Eickbush T."/>
            <person name="Evans J.D."/>
            <person name="Filipski A."/>
            <person name="Findeiss S."/>
            <person name="Freyhult E."/>
            <person name="Fulton L."/>
            <person name="Fulton R."/>
            <person name="Garcia A.C."/>
            <person name="Gardiner A."/>
            <person name="Garfield D.A."/>
            <person name="Garvin B.E."/>
            <person name="Gibson G."/>
            <person name="Gilbert D."/>
            <person name="Gnerre S."/>
            <person name="Godfrey J."/>
            <person name="Good R."/>
            <person name="Gotea V."/>
            <person name="Gravely B."/>
            <person name="Greenberg A.J."/>
            <person name="Griffiths-Jones S."/>
            <person name="Gross S."/>
            <person name="Guigo R."/>
            <person name="Gustafson E.A."/>
            <person name="Haerty W."/>
            <person name="Hahn M.W."/>
            <person name="Halligan D.L."/>
            <person name="Halpern A.L."/>
            <person name="Halter G.M."/>
            <person name="Han M.V."/>
            <person name="Heger A."/>
            <person name="Hillier L."/>
            <person name="Hinrichs A.S."/>
            <person name="Holmes I."/>
            <person name="Hoskins R.A."/>
            <person name="Hubisz M.J."/>
            <person name="Hultmark D."/>
            <person name="Huntley M.A."/>
            <person name="Jaffe D.B."/>
            <person name="Jagadeeshan S."/>
            <person name="Jeck W.R."/>
            <person name="Johnson J."/>
            <person name="Jones C.D."/>
            <person name="Jordan W.C."/>
            <person name="Karpen G.H."/>
            <person name="Kataoka E."/>
            <person name="Keightley P.D."/>
            <person name="Kheradpour P."/>
            <person name="Kirkness E.F."/>
            <person name="Koerich L.B."/>
            <person name="Kristiansen K."/>
            <person name="Kudrna D."/>
            <person name="Kulathinal R.J."/>
            <person name="Kumar S."/>
            <person name="Kwok R."/>
            <person name="Lander E."/>
            <person name="Langley C.H."/>
            <person name="Lapoint R."/>
            <person name="Lazzaro B.P."/>
            <person name="Lee S.J."/>
            <person name="Levesque L."/>
            <person name="Li R."/>
            <person name="Lin C.F."/>
            <person name="Lin M.F."/>
            <person name="Lindblad-Toh K."/>
            <person name="Llopart A."/>
            <person name="Long M."/>
            <person name="Low L."/>
            <person name="Lozovsky E."/>
            <person name="Lu J."/>
            <person name="Luo M."/>
            <person name="Machado C.A."/>
            <person name="Makalowski W."/>
            <person name="Marzo M."/>
            <person name="Matsuda M."/>
            <person name="Matzkin L."/>
            <person name="McAllister B."/>
            <person name="McBride C.S."/>
            <person name="McKernan B."/>
            <person name="McKernan K."/>
            <person name="Mendez-Lago M."/>
            <person name="Minx P."/>
            <person name="Mollenhauer M.U."/>
            <person name="Montooth K."/>
            <person name="Mount S.M."/>
            <person name="Mu X."/>
            <person name="Myers E."/>
            <person name="Negre B."/>
            <person name="Newfeld S."/>
            <person name="Nielsen R."/>
            <person name="Noor M.A."/>
            <person name="O'Grady P."/>
            <person name="Pachter L."/>
            <person name="Papaceit M."/>
            <person name="Parisi M.J."/>
            <person name="Parisi M."/>
            <person name="Parts L."/>
            <person name="Pedersen J.S."/>
            <person name="Pesole G."/>
            <person name="Phillippy A.M."/>
            <person name="Ponting C.P."/>
            <person name="Pop M."/>
            <person name="Porcelli D."/>
            <person name="Powell J.R."/>
            <person name="Prohaska S."/>
            <person name="Pruitt K."/>
            <person name="Puig M."/>
            <person name="Quesneville H."/>
            <person name="Ram K.R."/>
            <person name="Rand D."/>
            <person name="Rasmussen M.D."/>
            <person name="Reed L.K."/>
            <person name="Reenan R."/>
            <person name="Reily A."/>
            <person name="Remington K.A."/>
            <person name="Rieger T.T."/>
            <person name="Ritchie M.G."/>
            <person name="Robin C."/>
            <person name="Rogers Y.H."/>
            <person name="Rohde C."/>
            <person name="Rozas J."/>
            <person name="Rubenfield M.J."/>
            <person name="Ruiz A."/>
            <person name="Russo S."/>
            <person name="Salzberg S.L."/>
            <person name="Sanchez-Gracia A."/>
            <person name="Saranga D.J."/>
            <person name="Sato H."/>
            <person name="Schaeffer S.W."/>
            <person name="Schatz M.C."/>
            <person name="Schlenke T."/>
            <person name="Schwartz R."/>
            <person name="Segarra C."/>
            <person name="Singh R.S."/>
            <person name="Sirot L."/>
            <person name="Sirota M."/>
            <person name="Sisneros N.B."/>
            <person name="Smith C.D."/>
            <person name="Smith T.F."/>
            <person name="Spieth J."/>
            <person name="Stage D.E."/>
            <person name="Stark A."/>
            <person name="Stephan W."/>
            <person name="Strausberg R.L."/>
            <person name="Strempel S."/>
            <person name="Sturgill D."/>
            <person name="Sutton G."/>
            <person name="Sutton G.G."/>
            <person name="Tao W."/>
            <person name="Teichmann S."/>
            <person name="Tobari Y.N."/>
            <person name="Tomimura Y."/>
            <person name="Tsolas J.M."/>
            <person name="Valente V.L."/>
            <person name="Venter E."/>
            <person name="Venter J.C."/>
            <person name="Vicario S."/>
            <person name="Vieira F.G."/>
            <person name="Vilella A.J."/>
            <person name="Villasante A."/>
            <person name="Walenz B."/>
            <person name="Wang J."/>
            <person name="Wasserman M."/>
            <person name="Watts T."/>
            <person name="Wilson D."/>
            <person name="Wilson R.K."/>
            <person name="Wing R.A."/>
            <person name="Wolfner M.F."/>
            <person name="Wong A."/>
            <person name="Wong G.K."/>
            <person name="Wu C.I."/>
            <person name="Wu G."/>
            <person name="Yamamoto D."/>
            <person name="Yang H.P."/>
            <person name="Yang S.P."/>
            <person name="Yorke J.A."/>
            <person name="Yoshida K."/>
            <person name="Zdobnov E."/>
            <person name="Zhang P."/>
            <person name="Zhang Y."/>
            <person name="Zimin A.V."/>
            <person name="Baldwin J."/>
            <person name="Abdouelleil A."/>
            <person name="Abdulkadir J."/>
            <person name="Abebe A."/>
            <person name="Abera B."/>
            <person name="Abreu J."/>
            <person name="Acer S.C."/>
            <person name="Aftuck L."/>
            <person name="Alexander A."/>
            <person name="An P."/>
            <person name="Anderson E."/>
            <person name="Anderson S."/>
            <person name="Arachi H."/>
            <person name="Azer M."/>
            <person name="Bachantsang P."/>
            <person name="Barry A."/>
            <person name="Bayul T."/>
            <person name="Berlin A."/>
            <person name="Bessette D."/>
            <person name="Bloom T."/>
            <person name="Blye J."/>
            <person name="Boguslavskiy L."/>
            <person name="Bonnet C."/>
            <person name="Boukhgalter B."/>
            <person name="Bourzgui I."/>
            <person name="Brown A."/>
            <person name="Cahill P."/>
            <person name="Channer S."/>
            <person name="Cheshatsang Y."/>
            <person name="Chuda L."/>
            <person name="Citroen M."/>
            <person name="Collymore A."/>
            <person name="Cooke P."/>
            <person name="Costello M."/>
            <person name="D'Aco K."/>
            <person name="Daza R."/>
            <person name="De Haan G."/>
            <person name="DeGray S."/>
            <person name="DeMaso C."/>
            <person name="Dhargay N."/>
            <person name="Dooley K."/>
            <person name="Dooley E."/>
            <person name="Doricent M."/>
            <person name="Dorje P."/>
            <person name="Dorjee K."/>
            <person name="Dupes A."/>
            <person name="Elong R."/>
            <person name="Falk J."/>
            <person name="Farina A."/>
            <person name="Faro S."/>
            <person name="Ferguson D."/>
            <person name="Fisher S."/>
            <person name="Foley C.D."/>
            <person name="Franke A."/>
            <person name="Friedrich D."/>
            <person name="Gadbois L."/>
            <person name="Gearin G."/>
            <person name="Gearin C.R."/>
            <person name="Giannoukos G."/>
            <person name="Goode T."/>
            <person name="Graham J."/>
            <person name="Grandbois E."/>
            <person name="Grewal S."/>
            <person name="Gyaltsen K."/>
            <person name="Hafez N."/>
            <person name="Hagos B."/>
            <person name="Hall J."/>
            <person name="Henson C."/>
            <person name="Hollinger A."/>
            <person name="Honan T."/>
            <person name="Huard M.D."/>
            <person name="Hughes L."/>
            <person name="Hurhula B."/>
            <person name="Husby M.E."/>
            <person name="Kamat A."/>
            <person name="Kanga B."/>
            <person name="Kashin S."/>
            <person name="Khazanovich D."/>
            <person name="Kisner P."/>
            <person name="Lance K."/>
            <person name="Lara M."/>
            <person name="Lee W."/>
            <person name="Lennon N."/>
            <person name="Letendre F."/>
            <person name="LeVine R."/>
            <person name="Lipovsky A."/>
            <person name="Liu X."/>
            <person name="Liu J."/>
            <person name="Liu S."/>
            <person name="Lokyitsang T."/>
            <person name="Lokyitsang Y."/>
            <person name="Lubonja R."/>
            <person name="Lui A."/>
            <person name="MacDonald P."/>
            <person name="Magnisalis V."/>
            <person name="Maru K."/>
            <person name="Matthews C."/>
            <person name="McCusker W."/>
            <person name="McDonough S."/>
            <person name="Mehta T."/>
            <person name="Meldrim J."/>
            <person name="Meneus L."/>
            <person name="Mihai O."/>
            <person name="Mihalev A."/>
            <person name="Mihova T."/>
            <person name="Mittelman R."/>
            <person name="Mlenga V."/>
            <person name="Montmayeur A."/>
            <person name="Mulrain L."/>
            <person name="Navidi A."/>
            <person name="Naylor J."/>
            <person name="Negash T."/>
            <person name="Nguyen T."/>
            <person name="Nguyen N."/>
            <person name="Nicol R."/>
            <person name="Norbu C."/>
            <person name="Norbu N."/>
            <person name="Novod N."/>
            <person name="O'Neill B."/>
            <person name="Osman S."/>
            <person name="Markiewicz E."/>
            <person name="Oyono O.L."/>
            <person name="Patti C."/>
            <person name="Phunkhang P."/>
            <person name="Pierre F."/>
            <person name="Priest M."/>
            <person name="Raghuraman S."/>
            <person name="Rege F."/>
            <person name="Reyes R."/>
            <person name="Rise C."/>
            <person name="Rogov P."/>
            <person name="Ross K."/>
            <person name="Ryan E."/>
            <person name="Settipalli S."/>
            <person name="Shea T."/>
            <person name="Sherpa N."/>
            <person name="Shi L."/>
            <person name="Shih D."/>
            <person name="Sparrow T."/>
            <person name="Spaulding J."/>
            <person name="Stalker J."/>
            <person name="Stange-Thomann N."/>
            <person name="Stavropoulos S."/>
            <person name="Stone C."/>
            <person name="Strader C."/>
            <person name="Tesfaye S."/>
            <person name="Thomson T."/>
            <person name="Thoulutsang Y."/>
            <person name="Thoulutsang D."/>
            <person name="Topham K."/>
            <person name="Topping I."/>
            <person name="Tsamla T."/>
            <person name="Vassiliev H."/>
            <person name="Vo A."/>
            <person name="Wangchuk T."/>
            <person name="Wangdi T."/>
            <person name="Weiand M."/>
            <person name="Wilkinson J."/>
            <person name="Wilson A."/>
            <person name="Yadav S."/>
            <person name="Young G."/>
            <person name="Yu Q."/>
            <person name="Zembek L."/>
            <person name="Zhong D."/>
            <person name="Zimmer A."/>
            <person name="Zwirko Z."/>
            <person name="Jaffe D.B."/>
            <person name="Alvarez P."/>
            <person name="Brockman W."/>
            <person name="Butler J."/>
            <person name="Chin C."/>
            <person name="Gnerre S."/>
            <person name="Grabherr M."/>
            <person name="Kleber M."/>
            <person name="Mauceli E."/>
            <person name="MacCallum I."/>
        </authorList>
    </citation>
    <scope>NUCLEOTIDE SEQUENCE [LARGE SCALE GENOMIC DNA]</scope>
    <source>
        <strain evidence="3">Rob3c / Tucson 14021-0248.25</strain>
    </source>
</reference>
<protein>
    <submittedName>
        <fullName evidence="2">GM18789</fullName>
    </submittedName>
</protein>
<gene>
    <name evidence="2" type="primary">Dsec\GM18789</name>
    <name evidence="2" type="ORF">Dsec_GM18789</name>
</gene>
<dbReference type="Proteomes" id="UP000001292">
    <property type="component" value="Unassembled WGS sequence"/>
</dbReference>